<dbReference type="OrthoDB" id="9801098at2"/>
<dbReference type="SUPFAM" id="SSF102405">
    <property type="entry name" value="MCP/YpsA-like"/>
    <property type="match status" value="1"/>
</dbReference>
<accession>A0A5C6S6U9</accession>
<organism evidence="1 2">
    <name type="scientific">Phaeodactylibacter luteus</name>
    <dbReference type="NCBI Taxonomy" id="1564516"/>
    <lineage>
        <taxon>Bacteria</taxon>
        <taxon>Pseudomonadati</taxon>
        <taxon>Bacteroidota</taxon>
        <taxon>Saprospiria</taxon>
        <taxon>Saprospirales</taxon>
        <taxon>Haliscomenobacteraceae</taxon>
        <taxon>Phaeodactylibacter</taxon>
    </lineage>
</organism>
<evidence type="ECO:0000313" key="1">
    <source>
        <dbReference type="EMBL" id="TXB70129.1"/>
    </source>
</evidence>
<keyword evidence="2" id="KW-1185">Reference proteome</keyword>
<protein>
    <recommendedName>
        <fullName evidence="3">Rossmann fold nucleotide-binding protein</fullName>
    </recommendedName>
</protein>
<gene>
    <name evidence="1" type="ORF">FRY97_00040</name>
</gene>
<dbReference type="PANTHER" id="PTHR43393">
    <property type="entry name" value="CYTOKININ RIBOSIDE 5'-MONOPHOSPHATE PHOSPHORIBOHYDROLASE"/>
    <property type="match status" value="1"/>
</dbReference>
<proteinExistence type="predicted"/>
<dbReference type="GO" id="GO:0005829">
    <property type="term" value="C:cytosol"/>
    <property type="evidence" value="ECO:0007669"/>
    <property type="project" value="TreeGrafter"/>
</dbReference>
<name>A0A5C6S6U9_9BACT</name>
<dbReference type="Pfam" id="PF18306">
    <property type="entry name" value="LDcluster4"/>
    <property type="match status" value="1"/>
</dbReference>
<dbReference type="RefSeq" id="WP_147165343.1">
    <property type="nucleotide sequence ID" value="NZ_VOOR01000001.1"/>
</dbReference>
<dbReference type="Proteomes" id="UP000321580">
    <property type="component" value="Unassembled WGS sequence"/>
</dbReference>
<comment type="caution">
    <text evidence="1">The sequence shown here is derived from an EMBL/GenBank/DDBJ whole genome shotgun (WGS) entry which is preliminary data.</text>
</comment>
<dbReference type="PANTHER" id="PTHR43393:SF3">
    <property type="entry name" value="LYSINE DECARBOXYLASE-LIKE PROTEIN"/>
    <property type="match status" value="1"/>
</dbReference>
<sequence>MTKFESPAERLIASLQGLEKRTDLRHCTLQGLSLQHDSLPWGSTLIDGTTAFLGCPMPVELEVALRKRGAQIYPPPPPGLPYNPFRNALYTWQELMQRMADGTERDLKIYQHFSANKHTPPINEALWQRIHDHAIDEGLRQLLEFDADGMTQQRCVGIMGGHGTLRTDPFYEKTAHTALLLAKAGYFVVSGGGPGIMEAANLGAYLSHYGEAALPQALKTLCRAPHYTDAGYLDAAKAVLSDFPKGAPNLAIPTWFYGHEPSNLFASHIAKYFSNSIREDTLLAISLYGIVCAPGSAGTTQEIFMDATQNHYGTFNYYSPMVFLGRQRYEIDTLIYPLLRQLAWGRPYYDLLFLSDEPEDIVQFLKQHPPKKVG</sequence>
<dbReference type="EMBL" id="VOOR01000001">
    <property type="protein sequence ID" value="TXB70129.1"/>
    <property type="molecule type" value="Genomic_DNA"/>
</dbReference>
<dbReference type="InterPro" id="IPR041164">
    <property type="entry name" value="LDcluster4"/>
</dbReference>
<dbReference type="Gene3D" id="3.40.50.450">
    <property type="match status" value="1"/>
</dbReference>
<reference evidence="1 2" key="1">
    <citation type="submission" date="2019-08" db="EMBL/GenBank/DDBJ databases">
        <title>Genome of Phaeodactylibacter luteus.</title>
        <authorList>
            <person name="Bowman J.P."/>
        </authorList>
    </citation>
    <scope>NUCLEOTIDE SEQUENCE [LARGE SCALE GENOMIC DNA]</scope>
    <source>
        <strain evidence="1 2">KCTC 42180</strain>
    </source>
</reference>
<evidence type="ECO:0000313" key="2">
    <source>
        <dbReference type="Proteomes" id="UP000321580"/>
    </source>
</evidence>
<dbReference type="AlphaFoldDB" id="A0A5C6S6U9"/>
<dbReference type="InterPro" id="IPR052341">
    <property type="entry name" value="LOG_family_nucleotidases"/>
</dbReference>
<evidence type="ECO:0008006" key="3">
    <source>
        <dbReference type="Google" id="ProtNLM"/>
    </source>
</evidence>